<comment type="caution">
    <text evidence="1">The sequence shown here is derived from an EMBL/GenBank/DDBJ whole genome shotgun (WGS) entry which is preliminary data.</text>
</comment>
<reference evidence="1 2" key="1">
    <citation type="submission" date="2019-03" db="EMBL/GenBank/DDBJ databases">
        <title>Genomic Encyclopedia of Type Strains, Phase IV (KMG-IV): sequencing the most valuable type-strain genomes for metagenomic binning, comparative biology and taxonomic classification.</title>
        <authorList>
            <person name="Goeker M."/>
        </authorList>
    </citation>
    <scope>NUCLEOTIDE SEQUENCE [LARGE SCALE GENOMIC DNA]</scope>
    <source>
        <strain evidence="1 2">DSM 44496</strain>
    </source>
</reference>
<evidence type="ECO:0000313" key="1">
    <source>
        <dbReference type="EMBL" id="TDP31496.1"/>
    </source>
</evidence>
<dbReference type="AlphaFoldDB" id="A0A4R6P2R1"/>
<proteinExistence type="predicted"/>
<dbReference type="PANTHER" id="PTHR23026:SF123">
    <property type="entry name" value="NAD(P)H NITROREDUCTASE RV3131-RELATED"/>
    <property type="match status" value="1"/>
</dbReference>
<accession>A0A4R6P2R1</accession>
<name>A0A4R6P2R1_NOCIG</name>
<dbReference type="GO" id="GO:0016491">
    <property type="term" value="F:oxidoreductase activity"/>
    <property type="evidence" value="ECO:0007669"/>
    <property type="project" value="InterPro"/>
</dbReference>
<dbReference type="InterPro" id="IPR000415">
    <property type="entry name" value="Nitroreductase-like"/>
</dbReference>
<dbReference type="SUPFAM" id="SSF55469">
    <property type="entry name" value="FMN-dependent nitroreductase-like"/>
    <property type="match status" value="2"/>
</dbReference>
<dbReference type="InterPro" id="IPR050627">
    <property type="entry name" value="Nitroreductase/BluB"/>
</dbReference>
<evidence type="ECO:0008006" key="3">
    <source>
        <dbReference type="Google" id="ProtNLM"/>
    </source>
</evidence>
<dbReference type="NCBIfam" id="NF047509">
    <property type="entry name" value="Rv3131_FMN_oxido"/>
    <property type="match status" value="1"/>
</dbReference>
<dbReference type="Proteomes" id="UP000295087">
    <property type="component" value="Unassembled WGS sequence"/>
</dbReference>
<dbReference type="RefSeq" id="WP_067488129.1">
    <property type="nucleotide sequence ID" value="NZ_JBHXPO010000003.1"/>
</dbReference>
<sequence length="332" mass="35790">MDRGLPDDNTVKAVLALAGRAPSVHNVQPWRWRITDRGVHLYLDQQRALPVTDPDQRDLLLSCGAALHHLSVAFAATGWATVVHRLPNPADPDHLASVTLVAHRPMDQEIAMSSAIRYRHTDRRHFSSWPIPPGCLGLLTERAMALGAIVRPVDDADRVRLVDAARAAARAHAADPAYRFETAVWSGRHASLDGVPARNTPAPRPGDELPARTFAGAELADPAHGDDHAEVLMLGTSSDDRISRLRAGEAMSAVLLTATNIGLATCALTEPLEIPAQRDQLRSAMLGGTSYPQVFIRVGWAPTSNEPIAETARRPVEDVLLGAEADGRNGAR</sequence>
<organism evidence="1 2">
    <name type="scientific">Nocardia ignorata</name>
    <dbReference type="NCBI Taxonomy" id="145285"/>
    <lineage>
        <taxon>Bacteria</taxon>
        <taxon>Bacillati</taxon>
        <taxon>Actinomycetota</taxon>
        <taxon>Actinomycetes</taxon>
        <taxon>Mycobacteriales</taxon>
        <taxon>Nocardiaceae</taxon>
        <taxon>Nocardia</taxon>
    </lineage>
</organism>
<dbReference type="EMBL" id="SNXK01000008">
    <property type="protein sequence ID" value="TDP31496.1"/>
    <property type="molecule type" value="Genomic_DNA"/>
</dbReference>
<protein>
    <recommendedName>
        <fullName evidence="3">Nitroreductase family protein</fullName>
    </recommendedName>
</protein>
<evidence type="ECO:0000313" key="2">
    <source>
        <dbReference type="Proteomes" id="UP000295087"/>
    </source>
</evidence>
<dbReference type="Gene3D" id="3.40.109.10">
    <property type="entry name" value="NADH Oxidase"/>
    <property type="match status" value="1"/>
</dbReference>
<keyword evidence="2" id="KW-1185">Reference proteome</keyword>
<dbReference type="PANTHER" id="PTHR23026">
    <property type="entry name" value="NADPH NITROREDUCTASE"/>
    <property type="match status" value="1"/>
</dbReference>
<gene>
    <name evidence="1" type="ORF">DFR75_108101</name>
</gene>